<name>A0A382B9C9_9ZZZZ</name>
<accession>A0A382B9C9</accession>
<sequence>MKLFLYITFLIFIIGALVLAIMYRMHDHQDDDL</sequence>
<organism evidence="2">
    <name type="scientific">marine metagenome</name>
    <dbReference type="NCBI Taxonomy" id="408172"/>
    <lineage>
        <taxon>unclassified sequences</taxon>
        <taxon>metagenomes</taxon>
        <taxon>ecological metagenomes</taxon>
    </lineage>
</organism>
<dbReference type="EMBL" id="UINC01028780">
    <property type="protein sequence ID" value="SVB10376.1"/>
    <property type="molecule type" value="Genomic_DNA"/>
</dbReference>
<protein>
    <submittedName>
        <fullName evidence="2">Uncharacterized protein</fullName>
    </submittedName>
</protein>
<dbReference type="AlphaFoldDB" id="A0A382B9C9"/>
<evidence type="ECO:0000313" key="2">
    <source>
        <dbReference type="EMBL" id="SVB10376.1"/>
    </source>
</evidence>
<proteinExistence type="predicted"/>
<keyword evidence="1" id="KW-0472">Membrane</keyword>
<reference evidence="2" key="1">
    <citation type="submission" date="2018-05" db="EMBL/GenBank/DDBJ databases">
        <authorList>
            <person name="Lanie J.A."/>
            <person name="Ng W.-L."/>
            <person name="Kazmierczak K.M."/>
            <person name="Andrzejewski T.M."/>
            <person name="Davidsen T.M."/>
            <person name="Wayne K.J."/>
            <person name="Tettelin H."/>
            <person name="Glass J.I."/>
            <person name="Rusch D."/>
            <person name="Podicherti R."/>
            <person name="Tsui H.-C.T."/>
            <person name="Winkler M.E."/>
        </authorList>
    </citation>
    <scope>NUCLEOTIDE SEQUENCE</scope>
</reference>
<feature type="transmembrane region" description="Helical" evidence="1">
    <location>
        <begin position="6"/>
        <end position="23"/>
    </location>
</feature>
<evidence type="ECO:0000256" key="1">
    <source>
        <dbReference type="SAM" id="Phobius"/>
    </source>
</evidence>
<keyword evidence="1" id="KW-0812">Transmembrane</keyword>
<gene>
    <name evidence="2" type="ORF">METZ01_LOCUS163230</name>
</gene>
<keyword evidence="1" id="KW-1133">Transmembrane helix</keyword>